<sequence length="144" mass="16427">MCEKNPTLSICDSLIDSPKYFPFDQYSKWDICKFRTDLSFCRRFPVKLFKTELKKEKIIPLKSYESSRESNDFVEPVISTENVTKVTKIFTSIKPTTEASTNAVKTEPEIEGSGEDDDEIKLTTASIKKHTLPPTKIPLLQGDQ</sequence>
<name>A0A914QUJ8_9BILA</name>
<keyword evidence="2" id="KW-1185">Reference proteome</keyword>
<dbReference type="Proteomes" id="UP000887578">
    <property type="component" value="Unplaced"/>
</dbReference>
<evidence type="ECO:0000256" key="1">
    <source>
        <dbReference type="SAM" id="MobiDB-lite"/>
    </source>
</evidence>
<protein>
    <submittedName>
        <fullName evidence="3">Uncharacterized protein</fullName>
    </submittedName>
</protein>
<feature type="compositionally biased region" description="Acidic residues" evidence="1">
    <location>
        <begin position="109"/>
        <end position="118"/>
    </location>
</feature>
<dbReference type="WBParaSite" id="PDA_v2.g7644.t1">
    <property type="protein sequence ID" value="PDA_v2.g7644.t1"/>
    <property type="gene ID" value="PDA_v2.g7644"/>
</dbReference>
<evidence type="ECO:0000313" key="2">
    <source>
        <dbReference type="Proteomes" id="UP000887578"/>
    </source>
</evidence>
<accession>A0A914QUJ8</accession>
<feature type="region of interest" description="Disordered" evidence="1">
    <location>
        <begin position="98"/>
        <end position="118"/>
    </location>
</feature>
<organism evidence="2 3">
    <name type="scientific">Panagrolaimus davidi</name>
    <dbReference type="NCBI Taxonomy" id="227884"/>
    <lineage>
        <taxon>Eukaryota</taxon>
        <taxon>Metazoa</taxon>
        <taxon>Ecdysozoa</taxon>
        <taxon>Nematoda</taxon>
        <taxon>Chromadorea</taxon>
        <taxon>Rhabditida</taxon>
        <taxon>Tylenchina</taxon>
        <taxon>Panagrolaimomorpha</taxon>
        <taxon>Panagrolaimoidea</taxon>
        <taxon>Panagrolaimidae</taxon>
        <taxon>Panagrolaimus</taxon>
    </lineage>
</organism>
<evidence type="ECO:0000313" key="3">
    <source>
        <dbReference type="WBParaSite" id="PDA_v2.g7644.t1"/>
    </source>
</evidence>
<reference evidence="3" key="1">
    <citation type="submission" date="2022-11" db="UniProtKB">
        <authorList>
            <consortium name="WormBaseParasite"/>
        </authorList>
    </citation>
    <scope>IDENTIFICATION</scope>
</reference>
<dbReference type="AlphaFoldDB" id="A0A914QUJ8"/>
<proteinExistence type="predicted"/>